<gene>
    <name evidence="1" type="ORF">E2C01_088368</name>
</gene>
<dbReference type="Proteomes" id="UP000324222">
    <property type="component" value="Unassembled WGS sequence"/>
</dbReference>
<evidence type="ECO:0000313" key="2">
    <source>
        <dbReference type="Proteomes" id="UP000324222"/>
    </source>
</evidence>
<dbReference type="EMBL" id="VSRR010094170">
    <property type="protein sequence ID" value="MPC93245.1"/>
    <property type="molecule type" value="Genomic_DNA"/>
</dbReference>
<keyword evidence="2" id="KW-1185">Reference proteome</keyword>
<reference evidence="1 2" key="1">
    <citation type="submission" date="2019-05" db="EMBL/GenBank/DDBJ databases">
        <title>Another draft genome of Portunus trituberculatus and its Hox gene families provides insights of decapod evolution.</title>
        <authorList>
            <person name="Jeong J.-H."/>
            <person name="Song I."/>
            <person name="Kim S."/>
            <person name="Choi T."/>
            <person name="Kim D."/>
            <person name="Ryu S."/>
            <person name="Kim W."/>
        </authorList>
    </citation>
    <scope>NUCLEOTIDE SEQUENCE [LARGE SCALE GENOMIC DNA]</scope>
    <source>
        <tissue evidence="1">Muscle</tissue>
    </source>
</reference>
<organism evidence="1 2">
    <name type="scientific">Portunus trituberculatus</name>
    <name type="common">Swimming crab</name>
    <name type="synonym">Neptunus trituberculatus</name>
    <dbReference type="NCBI Taxonomy" id="210409"/>
    <lineage>
        <taxon>Eukaryota</taxon>
        <taxon>Metazoa</taxon>
        <taxon>Ecdysozoa</taxon>
        <taxon>Arthropoda</taxon>
        <taxon>Crustacea</taxon>
        <taxon>Multicrustacea</taxon>
        <taxon>Malacostraca</taxon>
        <taxon>Eumalacostraca</taxon>
        <taxon>Eucarida</taxon>
        <taxon>Decapoda</taxon>
        <taxon>Pleocyemata</taxon>
        <taxon>Brachyura</taxon>
        <taxon>Eubrachyura</taxon>
        <taxon>Portunoidea</taxon>
        <taxon>Portunidae</taxon>
        <taxon>Portuninae</taxon>
        <taxon>Portunus</taxon>
    </lineage>
</organism>
<name>A0A5B7JF75_PORTR</name>
<dbReference type="AlphaFoldDB" id="A0A5B7JF75"/>
<accession>A0A5B7JF75</accession>
<protein>
    <submittedName>
        <fullName evidence="1">Uncharacterized protein</fullName>
    </submittedName>
</protein>
<proteinExistence type="predicted"/>
<sequence length="116" mass="13326">MAYGGVTLQLFCYYDVPDGRIGQFSAIAYDCRNDWEHFSARRTSKKKDVHLRVGLKEDVHSWCRRRPLHTHVQWACDVWDTIPNMPFLCPTVFRPNTAKMTSLLPATALLRPSGTS</sequence>
<comment type="caution">
    <text evidence="1">The sequence shown here is derived from an EMBL/GenBank/DDBJ whole genome shotgun (WGS) entry which is preliminary data.</text>
</comment>
<evidence type="ECO:0000313" key="1">
    <source>
        <dbReference type="EMBL" id="MPC93245.1"/>
    </source>
</evidence>